<accession>A0AAW2XUL9</accession>
<dbReference type="Gene3D" id="3.60.10.10">
    <property type="entry name" value="Endonuclease/exonuclease/phosphatase"/>
    <property type="match status" value="1"/>
</dbReference>
<organism evidence="1">
    <name type="scientific">Sesamum latifolium</name>
    <dbReference type="NCBI Taxonomy" id="2727402"/>
    <lineage>
        <taxon>Eukaryota</taxon>
        <taxon>Viridiplantae</taxon>
        <taxon>Streptophyta</taxon>
        <taxon>Embryophyta</taxon>
        <taxon>Tracheophyta</taxon>
        <taxon>Spermatophyta</taxon>
        <taxon>Magnoliopsida</taxon>
        <taxon>eudicotyledons</taxon>
        <taxon>Gunneridae</taxon>
        <taxon>Pentapetalae</taxon>
        <taxon>asterids</taxon>
        <taxon>lamiids</taxon>
        <taxon>Lamiales</taxon>
        <taxon>Pedaliaceae</taxon>
        <taxon>Sesamum</taxon>
    </lineage>
</organism>
<proteinExistence type="predicted"/>
<name>A0AAW2XUL9_9LAMI</name>
<reference evidence="1" key="1">
    <citation type="submission" date="2020-06" db="EMBL/GenBank/DDBJ databases">
        <authorList>
            <person name="Li T."/>
            <person name="Hu X."/>
            <person name="Zhang T."/>
            <person name="Song X."/>
            <person name="Zhang H."/>
            <person name="Dai N."/>
            <person name="Sheng W."/>
            <person name="Hou X."/>
            <person name="Wei L."/>
        </authorList>
    </citation>
    <scope>NUCLEOTIDE SEQUENCE</scope>
    <source>
        <strain evidence="1">KEN1</strain>
        <tissue evidence="1">Leaf</tissue>
    </source>
</reference>
<protein>
    <recommendedName>
        <fullName evidence="2">Endonuclease/exonuclease/phosphatase domain-containing protein</fullName>
    </recommendedName>
</protein>
<evidence type="ECO:0008006" key="2">
    <source>
        <dbReference type="Google" id="ProtNLM"/>
    </source>
</evidence>
<dbReference type="EMBL" id="JACGWN010000002">
    <property type="protein sequence ID" value="KAL0457834.1"/>
    <property type="molecule type" value="Genomic_DNA"/>
</dbReference>
<dbReference type="AlphaFoldDB" id="A0AAW2XUL9"/>
<evidence type="ECO:0000313" key="1">
    <source>
        <dbReference type="EMBL" id="KAL0457834.1"/>
    </source>
</evidence>
<sequence length="156" mass="17407">MDCLDDTMLGVDVLELGQQYIHCRIHIRSAHLSVLATIIYGANDIVRRELWQQLGVLSQSIDDEPWVVGGDFNTVLDMSEVCGSSVDIHVQMNEFRDCIHETGLIQLPMRGTIIVKGTVACGRDWTDCLSMMLGLDNGRIRVIKVSMHALLIILPC</sequence>
<dbReference type="InterPro" id="IPR036691">
    <property type="entry name" value="Endo/exonu/phosph_ase_sf"/>
</dbReference>
<comment type="caution">
    <text evidence="1">The sequence shown here is derived from an EMBL/GenBank/DDBJ whole genome shotgun (WGS) entry which is preliminary data.</text>
</comment>
<reference evidence="1" key="2">
    <citation type="journal article" date="2024" name="Plant">
        <title>Genomic evolution and insights into agronomic trait innovations of Sesamum species.</title>
        <authorList>
            <person name="Miao H."/>
            <person name="Wang L."/>
            <person name="Qu L."/>
            <person name="Liu H."/>
            <person name="Sun Y."/>
            <person name="Le M."/>
            <person name="Wang Q."/>
            <person name="Wei S."/>
            <person name="Zheng Y."/>
            <person name="Lin W."/>
            <person name="Duan Y."/>
            <person name="Cao H."/>
            <person name="Xiong S."/>
            <person name="Wang X."/>
            <person name="Wei L."/>
            <person name="Li C."/>
            <person name="Ma Q."/>
            <person name="Ju M."/>
            <person name="Zhao R."/>
            <person name="Li G."/>
            <person name="Mu C."/>
            <person name="Tian Q."/>
            <person name="Mei H."/>
            <person name="Zhang T."/>
            <person name="Gao T."/>
            <person name="Zhang H."/>
        </authorList>
    </citation>
    <scope>NUCLEOTIDE SEQUENCE</scope>
    <source>
        <strain evidence="1">KEN1</strain>
    </source>
</reference>
<gene>
    <name evidence="1" type="ORF">Slati_0410600</name>
</gene>
<dbReference type="SUPFAM" id="SSF56219">
    <property type="entry name" value="DNase I-like"/>
    <property type="match status" value="1"/>
</dbReference>